<evidence type="ECO:0000256" key="1">
    <source>
        <dbReference type="SAM" id="SignalP"/>
    </source>
</evidence>
<sequence length="233" mass="24165">MQFKFSTLAVAALSLSSVQSASVPRSIIISPGVIVLPAITFNPSDLQFQVAVFQTLDLLRTDIAKTAALVNQLTNSTAGNVLETINQANLVLGQTTTNVANILTKVTGLSNIIKSLFPPGNPPAPPTNTPDIAGAAEDVVRQAQVLARAITAQLDALRQQATGFAGLLLIPTLATTQVGLQAVLATVGTVSSLALTTAASATSNIQAILDRVRNAQIKLNPVLIIGLQPDIVF</sequence>
<feature type="signal peptide" evidence="1">
    <location>
        <begin position="1"/>
        <end position="20"/>
    </location>
</feature>
<evidence type="ECO:0008006" key="4">
    <source>
        <dbReference type="Google" id="ProtNLM"/>
    </source>
</evidence>
<reference evidence="2 3" key="1">
    <citation type="submission" date="2015-06" db="EMBL/GenBank/DDBJ databases">
        <title>Survival trade-offs in plant roots during colonization by closely related pathogenic and mutualistic fungi.</title>
        <authorList>
            <person name="Hacquard S."/>
            <person name="Kracher B."/>
            <person name="Hiruma K."/>
            <person name="Weinman A."/>
            <person name="Muench P."/>
            <person name="Garrido Oter R."/>
            <person name="Ver Loren van Themaat E."/>
            <person name="Dallerey J.-F."/>
            <person name="Damm U."/>
            <person name="Henrissat B."/>
            <person name="Lespinet O."/>
            <person name="Thon M."/>
            <person name="Kemen E."/>
            <person name="McHardy A.C."/>
            <person name="Schulze-Lefert P."/>
            <person name="O'Connell R.J."/>
        </authorList>
    </citation>
    <scope>NUCLEOTIDE SEQUENCE [LARGE SCALE GENOMIC DNA]</scope>
    <source>
        <strain evidence="2 3">0861</strain>
    </source>
</reference>
<evidence type="ECO:0000313" key="3">
    <source>
        <dbReference type="Proteomes" id="UP000076552"/>
    </source>
</evidence>
<dbReference type="AlphaFoldDB" id="A0A166WSN0"/>
<keyword evidence="1" id="KW-0732">Signal</keyword>
<dbReference type="STRING" id="708197.A0A166WSN0"/>
<name>A0A166WSN0_9PEZI</name>
<keyword evidence="3" id="KW-1185">Reference proteome</keyword>
<proteinExistence type="predicted"/>
<evidence type="ECO:0000313" key="2">
    <source>
        <dbReference type="EMBL" id="KZL75952.1"/>
    </source>
</evidence>
<gene>
    <name evidence="2" type="ORF">CT0861_00229</name>
</gene>
<accession>A0A166WSN0</accession>
<comment type="caution">
    <text evidence="2">The sequence shown here is derived from an EMBL/GenBank/DDBJ whole genome shotgun (WGS) entry which is preliminary data.</text>
</comment>
<dbReference type="Proteomes" id="UP000076552">
    <property type="component" value="Unassembled WGS sequence"/>
</dbReference>
<protein>
    <recommendedName>
        <fullName evidence="4">Cell wall protein</fullName>
    </recommendedName>
</protein>
<organism evidence="2 3">
    <name type="scientific">Colletotrichum tofieldiae</name>
    <dbReference type="NCBI Taxonomy" id="708197"/>
    <lineage>
        <taxon>Eukaryota</taxon>
        <taxon>Fungi</taxon>
        <taxon>Dikarya</taxon>
        <taxon>Ascomycota</taxon>
        <taxon>Pezizomycotina</taxon>
        <taxon>Sordariomycetes</taxon>
        <taxon>Hypocreomycetidae</taxon>
        <taxon>Glomerellales</taxon>
        <taxon>Glomerellaceae</taxon>
        <taxon>Colletotrichum</taxon>
        <taxon>Colletotrichum spaethianum species complex</taxon>
    </lineage>
</organism>
<feature type="chain" id="PRO_5007881966" description="Cell wall protein" evidence="1">
    <location>
        <begin position="21"/>
        <end position="233"/>
    </location>
</feature>
<dbReference type="EMBL" id="LFIV01000019">
    <property type="protein sequence ID" value="KZL75952.1"/>
    <property type="molecule type" value="Genomic_DNA"/>
</dbReference>